<evidence type="ECO:0000256" key="8">
    <source>
        <dbReference type="SAM" id="Phobius"/>
    </source>
</evidence>
<dbReference type="GO" id="GO:0016763">
    <property type="term" value="F:pentosyltransferase activity"/>
    <property type="evidence" value="ECO:0007669"/>
    <property type="project" value="TreeGrafter"/>
</dbReference>
<sequence length="591" mass="68254">MQKIKRTYATFFLVCIVLLLFSTRFINLSWGLPNPFHPDERNIAVALQQLSCPNLFDLKNCLNPHFFAYGQFPLYTAFFLISLVKLLTGRIGAQISYSEAVLALRIISAVSSLGTALILLKIGEVVVEKKNALLVVIFTGLFGIFSPVLIQFAHFGTTESLLAFYYSVLMLLSVLLIKNKISKKIFLFSTATIIGLSIATKVSATLFVLLPISAILFHARNVKQLHLHMLYIGKLLVLAGLISVLFSPHNVISVKEFLSSIKYEVDVARGLFVFYTRSFEETIPVLFQFKHIFPYALGLPIFIFFLLGFFLLPWKKEFNFLRASFLIYFLPTSFLYAKWTRFMAPAFPVMILISSLFLIELFEKFRRAKLFIYLLLITTIIPGLAYLSIYTNLDTRLQATKWIYQNIPENSYLLSETANVVDIPIPQVNSKKYIVNSFDFYNLDEDVAIQNHLQEALKKADYIFVPSRRIYKNHTCETPDNFNNTTGKICKDLKTKYPFLNEYYEKLFSQKFGFRKVAEFSSYPKIELFDKTIFIFPDESAEETWTVFDHPVIRIYKKNQNRLILQSGFYKLFHGSFELLRSSYWLGRSGF</sequence>
<feature type="transmembrane region" description="Helical" evidence="8">
    <location>
        <begin position="185"/>
        <end position="217"/>
    </location>
</feature>
<keyword evidence="3" id="KW-0328">Glycosyltransferase</keyword>
<dbReference type="PANTHER" id="PTHR33908:SF11">
    <property type="entry name" value="MEMBRANE PROTEIN"/>
    <property type="match status" value="1"/>
</dbReference>
<dbReference type="Proteomes" id="UP000178558">
    <property type="component" value="Unassembled WGS sequence"/>
</dbReference>
<evidence type="ECO:0000256" key="6">
    <source>
        <dbReference type="ARBA" id="ARBA00022989"/>
    </source>
</evidence>
<keyword evidence="2" id="KW-1003">Cell membrane</keyword>
<dbReference type="EMBL" id="MGAQ01000010">
    <property type="protein sequence ID" value="OGK50861.1"/>
    <property type="molecule type" value="Genomic_DNA"/>
</dbReference>
<evidence type="ECO:0008006" key="11">
    <source>
        <dbReference type="Google" id="ProtNLM"/>
    </source>
</evidence>
<comment type="subcellular location">
    <subcellularLocation>
        <location evidence="1">Cell membrane</location>
        <topology evidence="1">Multi-pass membrane protein</topology>
    </subcellularLocation>
</comment>
<gene>
    <name evidence="9" type="ORF">A3B50_01110</name>
</gene>
<feature type="transmembrane region" description="Helical" evidence="8">
    <location>
        <begin position="229"/>
        <end position="247"/>
    </location>
</feature>
<comment type="caution">
    <text evidence="9">The sequence shown here is derived from an EMBL/GenBank/DDBJ whole genome shotgun (WGS) entry which is preliminary data.</text>
</comment>
<dbReference type="GO" id="GO:0005886">
    <property type="term" value="C:plasma membrane"/>
    <property type="evidence" value="ECO:0007669"/>
    <property type="project" value="UniProtKB-SubCell"/>
</dbReference>
<feature type="transmembrane region" description="Helical" evidence="8">
    <location>
        <begin position="292"/>
        <end position="312"/>
    </location>
</feature>
<feature type="transmembrane region" description="Helical" evidence="8">
    <location>
        <begin position="132"/>
        <end position="150"/>
    </location>
</feature>
<feature type="transmembrane region" description="Helical" evidence="8">
    <location>
        <begin position="371"/>
        <end position="390"/>
    </location>
</feature>
<feature type="transmembrane region" description="Helical" evidence="8">
    <location>
        <begin position="7"/>
        <end position="26"/>
    </location>
</feature>
<evidence type="ECO:0000313" key="10">
    <source>
        <dbReference type="Proteomes" id="UP000178558"/>
    </source>
</evidence>
<feature type="transmembrane region" description="Helical" evidence="8">
    <location>
        <begin position="342"/>
        <end position="359"/>
    </location>
</feature>
<dbReference type="AlphaFoldDB" id="A0A1F7J5H5"/>
<feature type="transmembrane region" description="Helical" evidence="8">
    <location>
        <begin position="162"/>
        <end position="179"/>
    </location>
</feature>
<protein>
    <recommendedName>
        <fullName evidence="11">Glycosyltransferase RgtA/B/C/D-like domain-containing protein</fullName>
    </recommendedName>
</protein>
<dbReference type="InterPro" id="IPR050297">
    <property type="entry name" value="LipidA_mod_glycosyltrf_83"/>
</dbReference>
<evidence type="ECO:0000256" key="4">
    <source>
        <dbReference type="ARBA" id="ARBA00022679"/>
    </source>
</evidence>
<proteinExistence type="predicted"/>
<feature type="transmembrane region" description="Helical" evidence="8">
    <location>
        <begin position="319"/>
        <end position="336"/>
    </location>
</feature>
<evidence type="ECO:0000256" key="2">
    <source>
        <dbReference type="ARBA" id="ARBA00022475"/>
    </source>
</evidence>
<keyword evidence="6 8" id="KW-1133">Transmembrane helix</keyword>
<evidence type="ECO:0000256" key="1">
    <source>
        <dbReference type="ARBA" id="ARBA00004651"/>
    </source>
</evidence>
<keyword evidence="7 8" id="KW-0472">Membrane</keyword>
<evidence type="ECO:0000256" key="7">
    <source>
        <dbReference type="ARBA" id="ARBA00023136"/>
    </source>
</evidence>
<keyword evidence="5 8" id="KW-0812">Transmembrane</keyword>
<accession>A0A1F7J5H5</accession>
<evidence type="ECO:0000256" key="3">
    <source>
        <dbReference type="ARBA" id="ARBA00022676"/>
    </source>
</evidence>
<reference evidence="9 10" key="1">
    <citation type="journal article" date="2016" name="Nat. Commun.">
        <title>Thousands of microbial genomes shed light on interconnected biogeochemical processes in an aquifer system.</title>
        <authorList>
            <person name="Anantharaman K."/>
            <person name="Brown C.T."/>
            <person name="Hug L.A."/>
            <person name="Sharon I."/>
            <person name="Castelle C.J."/>
            <person name="Probst A.J."/>
            <person name="Thomas B.C."/>
            <person name="Singh A."/>
            <person name="Wilkins M.J."/>
            <person name="Karaoz U."/>
            <person name="Brodie E.L."/>
            <person name="Williams K.H."/>
            <person name="Hubbard S.S."/>
            <person name="Banfield J.F."/>
        </authorList>
    </citation>
    <scope>NUCLEOTIDE SEQUENCE [LARGE SCALE GENOMIC DNA]</scope>
</reference>
<evidence type="ECO:0000256" key="5">
    <source>
        <dbReference type="ARBA" id="ARBA00022692"/>
    </source>
</evidence>
<keyword evidence="4" id="KW-0808">Transferase</keyword>
<dbReference type="GO" id="GO:0009103">
    <property type="term" value="P:lipopolysaccharide biosynthetic process"/>
    <property type="evidence" value="ECO:0007669"/>
    <property type="project" value="UniProtKB-ARBA"/>
</dbReference>
<dbReference type="PANTHER" id="PTHR33908">
    <property type="entry name" value="MANNOSYLTRANSFERASE YKCB-RELATED"/>
    <property type="match status" value="1"/>
</dbReference>
<name>A0A1F7J5H5_9BACT</name>
<organism evidence="9 10">
    <name type="scientific">Candidatus Roizmanbacteria bacterium RIFCSPLOWO2_01_FULL_40_42</name>
    <dbReference type="NCBI Taxonomy" id="1802066"/>
    <lineage>
        <taxon>Bacteria</taxon>
        <taxon>Candidatus Roizmaniibacteriota</taxon>
    </lineage>
</organism>
<feature type="transmembrane region" description="Helical" evidence="8">
    <location>
        <begin position="66"/>
        <end position="88"/>
    </location>
</feature>
<feature type="transmembrane region" description="Helical" evidence="8">
    <location>
        <begin position="100"/>
        <end position="120"/>
    </location>
</feature>
<evidence type="ECO:0000313" key="9">
    <source>
        <dbReference type="EMBL" id="OGK50861.1"/>
    </source>
</evidence>